<evidence type="ECO:0000256" key="2">
    <source>
        <dbReference type="ARBA" id="ARBA00008089"/>
    </source>
</evidence>
<evidence type="ECO:0000313" key="10">
    <source>
        <dbReference type="Proteomes" id="UP000308199"/>
    </source>
</evidence>
<feature type="coiled-coil region" evidence="8">
    <location>
        <begin position="111"/>
        <end position="139"/>
    </location>
</feature>
<dbReference type="GO" id="GO:0006357">
    <property type="term" value="P:regulation of transcription by RNA polymerase II"/>
    <property type="evidence" value="ECO:0007669"/>
    <property type="project" value="InterPro"/>
</dbReference>
<comment type="caution">
    <text evidence="9">The sequence shown here is derived from an EMBL/GenBank/DDBJ whole genome shotgun (WGS) entry which is preliminary data.</text>
</comment>
<proteinExistence type="inferred from homology"/>
<dbReference type="Pfam" id="PF07544">
    <property type="entry name" value="Med9"/>
    <property type="match status" value="1"/>
</dbReference>
<evidence type="ECO:0000256" key="4">
    <source>
        <dbReference type="ARBA" id="ARBA00023159"/>
    </source>
</evidence>
<evidence type="ECO:0000256" key="8">
    <source>
        <dbReference type="SAM" id="Coils"/>
    </source>
</evidence>
<dbReference type="InterPro" id="IPR011425">
    <property type="entry name" value="Med9"/>
</dbReference>
<dbReference type="OrthoDB" id="2563275at2759"/>
<evidence type="ECO:0000256" key="7">
    <source>
        <dbReference type="RuleBase" id="RU364145"/>
    </source>
</evidence>
<sequence>MVVVVVVVAKDVLLVERLLVQMSIIGGDAFVKSRVVGHEICDAQILIHSRSYPVFESLLKRLAHALEVTQNSDSTLNPQTRQAIFQATTSLNDGLARAKDIANTLPGGEMLIEEQNDVIAMLERLRDLKQAQLAQFSERVLATAGASAEQQARIEVDSTASSPHD</sequence>
<evidence type="ECO:0000256" key="6">
    <source>
        <dbReference type="ARBA" id="ARBA00023242"/>
    </source>
</evidence>
<organism evidence="9 10">
    <name type="scientific">Phellinidium pouzarii</name>
    <dbReference type="NCBI Taxonomy" id="167371"/>
    <lineage>
        <taxon>Eukaryota</taxon>
        <taxon>Fungi</taxon>
        <taxon>Dikarya</taxon>
        <taxon>Basidiomycota</taxon>
        <taxon>Agaricomycotina</taxon>
        <taxon>Agaricomycetes</taxon>
        <taxon>Hymenochaetales</taxon>
        <taxon>Hymenochaetaceae</taxon>
        <taxon>Phellinidium</taxon>
    </lineage>
</organism>
<comment type="subunit">
    <text evidence="7">Component of the Mediator complex.</text>
</comment>
<evidence type="ECO:0000256" key="5">
    <source>
        <dbReference type="ARBA" id="ARBA00023163"/>
    </source>
</evidence>
<keyword evidence="3 7" id="KW-0805">Transcription regulation</keyword>
<dbReference type="EMBL" id="SGPK01000252">
    <property type="protein sequence ID" value="THH05561.1"/>
    <property type="molecule type" value="Genomic_DNA"/>
</dbReference>
<keyword evidence="5 7" id="KW-0804">Transcription</keyword>
<accession>A0A4S4L3X2</accession>
<evidence type="ECO:0000313" key="9">
    <source>
        <dbReference type="EMBL" id="THH05561.1"/>
    </source>
</evidence>
<gene>
    <name evidence="7" type="primary">MED9</name>
    <name evidence="9" type="ORF">EW145_g4702</name>
</gene>
<keyword evidence="6 7" id="KW-0539">Nucleus</keyword>
<dbReference type="AlphaFoldDB" id="A0A4S4L3X2"/>
<evidence type="ECO:0000256" key="1">
    <source>
        <dbReference type="ARBA" id="ARBA00004123"/>
    </source>
</evidence>
<keyword evidence="10" id="KW-1185">Reference proteome</keyword>
<dbReference type="Proteomes" id="UP000308199">
    <property type="component" value="Unassembled WGS sequence"/>
</dbReference>
<dbReference type="GO" id="GO:0016592">
    <property type="term" value="C:mediator complex"/>
    <property type="evidence" value="ECO:0007669"/>
    <property type="project" value="InterPro"/>
</dbReference>
<reference evidence="9 10" key="1">
    <citation type="submission" date="2019-02" db="EMBL/GenBank/DDBJ databases">
        <title>Genome sequencing of the rare red list fungi Phellinidium pouzarii.</title>
        <authorList>
            <person name="Buettner E."/>
            <person name="Kellner H."/>
        </authorList>
    </citation>
    <scope>NUCLEOTIDE SEQUENCE [LARGE SCALE GENOMIC DNA]</scope>
    <source>
        <strain evidence="9 10">DSM 108285</strain>
    </source>
</reference>
<comment type="subcellular location">
    <subcellularLocation>
        <location evidence="1 7">Nucleus</location>
    </subcellularLocation>
</comment>
<comment type="function">
    <text evidence="7">Component of the Mediator complex, a coactivator involved in the regulated transcription of nearly all RNA polymerase II-dependent genes. Mediator functions as a bridge to convey information from gene-specific regulatory proteins to the basal RNA polymerase II transcription machinery. Mediator is recruited to promoters by direct interactions with regulatory proteins and serves as a scaffold for the assembly of a functional preinitiation complex with RNA polymerase II and the general transcription factors.</text>
</comment>
<keyword evidence="8" id="KW-0175">Coiled coil</keyword>
<name>A0A4S4L3X2_9AGAM</name>
<keyword evidence="4 7" id="KW-0010">Activator</keyword>
<dbReference type="GO" id="GO:0003712">
    <property type="term" value="F:transcription coregulator activity"/>
    <property type="evidence" value="ECO:0007669"/>
    <property type="project" value="InterPro"/>
</dbReference>
<protein>
    <recommendedName>
        <fullName evidence="7">Mediator of RNA polymerase II transcription subunit 9</fullName>
    </recommendedName>
    <alternativeName>
        <fullName evidence="7">Mediator complex subunit 9</fullName>
    </alternativeName>
</protein>
<comment type="similarity">
    <text evidence="2 7">Belongs to the Mediator complex subunit 9 family.</text>
</comment>
<evidence type="ECO:0000256" key="3">
    <source>
        <dbReference type="ARBA" id="ARBA00023015"/>
    </source>
</evidence>